<proteinExistence type="predicted"/>
<keyword evidence="3" id="KW-1185">Reference proteome</keyword>
<feature type="compositionally biased region" description="Low complexity" evidence="1">
    <location>
        <begin position="63"/>
        <end position="75"/>
    </location>
</feature>
<reference evidence="2" key="2">
    <citation type="submission" date="2020-09" db="EMBL/GenBank/DDBJ databases">
        <authorList>
            <person name="Sun Q."/>
            <person name="Zhou Y."/>
        </authorList>
    </citation>
    <scope>NUCLEOTIDE SEQUENCE</scope>
    <source>
        <strain evidence="2">CGMCC 1.15320</strain>
    </source>
</reference>
<dbReference type="Proteomes" id="UP000636264">
    <property type="component" value="Unassembled WGS sequence"/>
</dbReference>
<comment type="caution">
    <text evidence="2">The sequence shown here is derived from an EMBL/GenBank/DDBJ whole genome shotgun (WGS) entry which is preliminary data.</text>
</comment>
<accession>A0A916RSY3</accession>
<dbReference type="AlphaFoldDB" id="A0A916RSY3"/>
<feature type="region of interest" description="Disordered" evidence="1">
    <location>
        <begin position="43"/>
        <end position="90"/>
    </location>
</feature>
<reference evidence="2" key="1">
    <citation type="journal article" date="2014" name="Int. J. Syst. Evol. Microbiol.">
        <title>Complete genome sequence of Corynebacterium casei LMG S-19264T (=DSM 44701T), isolated from a smear-ripened cheese.</title>
        <authorList>
            <consortium name="US DOE Joint Genome Institute (JGI-PGF)"/>
            <person name="Walter F."/>
            <person name="Albersmeier A."/>
            <person name="Kalinowski J."/>
            <person name="Ruckert C."/>
        </authorList>
    </citation>
    <scope>NUCLEOTIDE SEQUENCE</scope>
    <source>
        <strain evidence="2">CGMCC 1.15320</strain>
    </source>
</reference>
<dbReference type="RefSeq" id="WP_188721348.1">
    <property type="nucleotide sequence ID" value="NZ_BMIF01000007.1"/>
</dbReference>
<name>A0A916RSY3_9HYPH</name>
<protein>
    <submittedName>
        <fullName evidence="2">Uncharacterized protein</fullName>
    </submittedName>
</protein>
<evidence type="ECO:0000313" key="2">
    <source>
        <dbReference type="EMBL" id="GGA69667.1"/>
    </source>
</evidence>
<evidence type="ECO:0000313" key="3">
    <source>
        <dbReference type="Proteomes" id="UP000636264"/>
    </source>
</evidence>
<dbReference type="EMBL" id="BMIF01000007">
    <property type="protein sequence ID" value="GGA69667.1"/>
    <property type="molecule type" value="Genomic_DNA"/>
</dbReference>
<organism evidence="2 3">
    <name type="scientific">Nitratireductor aestuarii</name>
    <dbReference type="NCBI Taxonomy" id="1735103"/>
    <lineage>
        <taxon>Bacteria</taxon>
        <taxon>Pseudomonadati</taxon>
        <taxon>Pseudomonadota</taxon>
        <taxon>Alphaproteobacteria</taxon>
        <taxon>Hyphomicrobiales</taxon>
        <taxon>Phyllobacteriaceae</taxon>
        <taxon>Nitratireductor</taxon>
    </lineage>
</organism>
<sequence>MNKNFVELKQQLNELSETINRFDSEAVQLRIVELLFNQTSGTVGTSGMAEEANSYEAGPVAEPRSAPASSPSRGQSRGGGKRGGEAATPSASGAVAALARLVDSDFFTEKRTIGDVVKKCEEDFGVRYKSNAFSGPLSRYAASGVLKRDKNAEGKFAYFK</sequence>
<evidence type="ECO:0000256" key="1">
    <source>
        <dbReference type="SAM" id="MobiDB-lite"/>
    </source>
</evidence>
<gene>
    <name evidence="2" type="ORF">GCM10011385_24370</name>
</gene>